<accession>A0ABN1QVS3</accession>
<reference evidence="3 4" key="1">
    <citation type="journal article" date="2019" name="Int. J. Syst. Evol. Microbiol.">
        <title>The Global Catalogue of Microorganisms (GCM) 10K type strain sequencing project: providing services to taxonomists for standard genome sequencing and annotation.</title>
        <authorList>
            <consortium name="The Broad Institute Genomics Platform"/>
            <consortium name="The Broad Institute Genome Sequencing Center for Infectious Disease"/>
            <person name="Wu L."/>
            <person name="Ma J."/>
        </authorList>
    </citation>
    <scope>NUCLEOTIDE SEQUENCE [LARGE SCALE GENOMIC DNA]</scope>
    <source>
        <strain evidence="3 4">JCM 11136</strain>
    </source>
</reference>
<evidence type="ECO:0000313" key="3">
    <source>
        <dbReference type="EMBL" id="GAA0948203.1"/>
    </source>
</evidence>
<keyword evidence="2" id="KW-0472">Membrane</keyword>
<evidence type="ECO:0000256" key="1">
    <source>
        <dbReference type="ARBA" id="ARBA00004370"/>
    </source>
</evidence>
<dbReference type="Proteomes" id="UP001501578">
    <property type="component" value="Unassembled WGS sequence"/>
</dbReference>
<evidence type="ECO:0008006" key="5">
    <source>
        <dbReference type="Google" id="ProtNLM"/>
    </source>
</evidence>
<keyword evidence="4" id="KW-1185">Reference proteome</keyword>
<protein>
    <recommendedName>
        <fullName evidence="5">Mce-associated membrane protein</fullName>
    </recommendedName>
</protein>
<dbReference type="PANTHER" id="PTHR37042:SF4">
    <property type="entry name" value="OUTER MEMBRANE PROTEIN RV1973"/>
    <property type="match status" value="1"/>
</dbReference>
<gene>
    <name evidence="3" type="ORF">GCM10009560_65330</name>
</gene>
<dbReference type="RefSeq" id="WP_343954036.1">
    <property type="nucleotide sequence ID" value="NZ_BAAAHQ010000041.1"/>
</dbReference>
<name>A0ABN1QVS3_9ACTN</name>
<organism evidence="3 4">
    <name type="scientific">Nonomuraea longicatena</name>
    <dbReference type="NCBI Taxonomy" id="83682"/>
    <lineage>
        <taxon>Bacteria</taxon>
        <taxon>Bacillati</taxon>
        <taxon>Actinomycetota</taxon>
        <taxon>Actinomycetes</taxon>
        <taxon>Streptosporangiales</taxon>
        <taxon>Streptosporangiaceae</taxon>
        <taxon>Nonomuraea</taxon>
    </lineage>
</organism>
<proteinExistence type="predicted"/>
<comment type="caution">
    <text evidence="3">The sequence shown here is derived from an EMBL/GenBank/DDBJ whole genome shotgun (WGS) entry which is preliminary data.</text>
</comment>
<dbReference type="PANTHER" id="PTHR37042">
    <property type="entry name" value="OUTER MEMBRANE PROTEIN RV1973"/>
    <property type="match status" value="1"/>
</dbReference>
<comment type="subcellular location">
    <subcellularLocation>
        <location evidence="1">Membrane</location>
    </subcellularLocation>
</comment>
<dbReference type="EMBL" id="BAAAHQ010000041">
    <property type="protein sequence ID" value="GAA0948203.1"/>
    <property type="molecule type" value="Genomic_DNA"/>
</dbReference>
<sequence length="165" mass="17687">MRVLVIGVLAAAVLALSGVLWVLWSDLRNLRDSESAGTHALAAAKAVAPDLLSYNYRTIEEDLARAGGHTTGELTKHFQQLATTLVPTAKAQKSVQSTAVAAAAVEKATPDRVEVLLFVNMGTVKEPPGAAEPQQRITQNRARFVMTRKDSRWLVAELSTLLGTA</sequence>
<evidence type="ECO:0000313" key="4">
    <source>
        <dbReference type="Proteomes" id="UP001501578"/>
    </source>
</evidence>
<evidence type="ECO:0000256" key="2">
    <source>
        <dbReference type="ARBA" id="ARBA00023136"/>
    </source>
</evidence>